<sequence>MNVKKWILSGIILVFILIGCSQLFKFEETPNFVVEGVVLSVSDDTALMSLRLDLTEQDLNKSYEEWMNGSYDLMEVSYLQDVKVGMKLKVALNGEILESYPSRASAKSYEVIGEVEASEDEAGNELVMESVEPYHAQLLSIFPKTIGLIQSYNGYAEYGHSQKLIKAEEKGNIFELSFEGQMMDGIGEFENRTFTLTYEIDNQSVIEHINNQDQYNQLKNEMLLNSIIPNKVILKAPLEVGTSWFENFVYEGQDCTAQTVITRVELTQEGKMQYETLTTVEGIEGYYMDTYKETRVFTEGSGMTSFSNLFSLESVGVDYEELEQSEDLYIFGFNLSYEKLNK</sequence>
<dbReference type="InterPro" id="IPR012340">
    <property type="entry name" value="NA-bd_OB-fold"/>
</dbReference>
<dbReference type="OrthoDB" id="2067411at2"/>
<dbReference type="AlphaFoldDB" id="A0A173S5I1"/>
<reference evidence="1 2" key="1">
    <citation type="journal article" date="2019" name="Nat. Med.">
        <title>A library of human gut bacterial isolates paired with longitudinal multiomics data enables mechanistic microbiome research.</title>
        <authorList>
            <person name="Poyet M."/>
            <person name="Groussin M."/>
            <person name="Gibbons S.M."/>
            <person name="Avila-Pacheco J."/>
            <person name="Jiang X."/>
            <person name="Kearney S.M."/>
            <person name="Perrotta A.R."/>
            <person name="Berdy B."/>
            <person name="Zhao S."/>
            <person name="Lieberman T.D."/>
            <person name="Swanson P.K."/>
            <person name="Smith M."/>
            <person name="Roesemann S."/>
            <person name="Alexander J.E."/>
            <person name="Rich S.A."/>
            <person name="Livny J."/>
            <person name="Vlamakis H."/>
            <person name="Clish C."/>
            <person name="Bullock K."/>
            <person name="Deik A."/>
            <person name="Scott J."/>
            <person name="Pierce K.A."/>
            <person name="Xavier R.J."/>
            <person name="Alm E.J."/>
        </authorList>
    </citation>
    <scope>NUCLEOTIDE SEQUENCE [LARGE SCALE GENOMIC DNA]</scope>
    <source>
        <strain evidence="1 2">BIOML-A198</strain>
    </source>
</reference>
<organism evidence="1 2">
    <name type="scientific">Turicibacter sanguinis</name>
    <dbReference type="NCBI Taxonomy" id="154288"/>
    <lineage>
        <taxon>Bacteria</taxon>
        <taxon>Bacillati</taxon>
        <taxon>Bacillota</taxon>
        <taxon>Erysipelotrichia</taxon>
        <taxon>Erysipelotrichales</taxon>
        <taxon>Turicibacteraceae</taxon>
        <taxon>Turicibacter</taxon>
    </lineage>
</organism>
<dbReference type="Pfam" id="PF11518">
    <property type="entry name" value="DUF3221"/>
    <property type="match status" value="1"/>
</dbReference>
<evidence type="ECO:0000313" key="1">
    <source>
        <dbReference type="EMBL" id="MTK22059.1"/>
    </source>
</evidence>
<protein>
    <submittedName>
        <fullName evidence="1">DUF3221 domain-containing protein</fullName>
    </submittedName>
</protein>
<dbReference type="PROSITE" id="PS51257">
    <property type="entry name" value="PROKAR_LIPOPROTEIN"/>
    <property type="match status" value="1"/>
</dbReference>
<dbReference type="Gene3D" id="2.40.50.140">
    <property type="entry name" value="Nucleic acid-binding proteins"/>
    <property type="match status" value="1"/>
</dbReference>
<evidence type="ECO:0000313" key="2">
    <source>
        <dbReference type="Proteomes" id="UP000487649"/>
    </source>
</evidence>
<name>A0A173S5I1_9FIRM</name>
<dbReference type="Proteomes" id="UP000487649">
    <property type="component" value="Unassembled WGS sequence"/>
</dbReference>
<accession>A0A173S5I1</accession>
<dbReference type="InterPro" id="IPR021598">
    <property type="entry name" value="DUF3221"/>
</dbReference>
<dbReference type="EMBL" id="WMQE01000029">
    <property type="protein sequence ID" value="MTK22059.1"/>
    <property type="molecule type" value="Genomic_DNA"/>
</dbReference>
<proteinExistence type="predicted"/>
<comment type="caution">
    <text evidence="1">The sequence shown here is derived from an EMBL/GenBank/DDBJ whole genome shotgun (WGS) entry which is preliminary data.</text>
</comment>
<gene>
    <name evidence="1" type="ORF">GMA92_11605</name>
</gene>